<evidence type="ECO:0000313" key="3">
    <source>
        <dbReference type="EMBL" id="KAF7340374.1"/>
    </source>
</evidence>
<keyword evidence="4" id="KW-1185">Reference proteome</keyword>
<reference evidence="3" key="1">
    <citation type="submission" date="2020-05" db="EMBL/GenBank/DDBJ databases">
        <title>Mycena genomes resolve the evolution of fungal bioluminescence.</title>
        <authorList>
            <person name="Tsai I.J."/>
        </authorList>
    </citation>
    <scope>NUCLEOTIDE SEQUENCE</scope>
    <source>
        <strain evidence="3">CCC161011</strain>
    </source>
</reference>
<comment type="caution">
    <text evidence="3">The sequence shown here is derived from an EMBL/GenBank/DDBJ whole genome shotgun (WGS) entry which is preliminary data.</text>
</comment>
<dbReference type="EMBL" id="JACAZI010000019">
    <property type="protein sequence ID" value="KAF7340374.1"/>
    <property type="molecule type" value="Genomic_DNA"/>
</dbReference>
<dbReference type="OrthoDB" id="3059823at2759"/>
<feature type="transmembrane region" description="Helical" evidence="2">
    <location>
        <begin position="61"/>
        <end position="82"/>
    </location>
</feature>
<proteinExistence type="predicted"/>
<protein>
    <submittedName>
        <fullName evidence="3">Uncharacterized protein</fullName>
    </submittedName>
</protein>
<evidence type="ECO:0000256" key="2">
    <source>
        <dbReference type="SAM" id="Phobius"/>
    </source>
</evidence>
<evidence type="ECO:0000256" key="1">
    <source>
        <dbReference type="SAM" id="MobiDB-lite"/>
    </source>
</evidence>
<dbReference type="AlphaFoldDB" id="A0A8H7CJV3"/>
<organism evidence="3 4">
    <name type="scientific">Mycena venus</name>
    <dbReference type="NCBI Taxonomy" id="2733690"/>
    <lineage>
        <taxon>Eukaryota</taxon>
        <taxon>Fungi</taxon>
        <taxon>Dikarya</taxon>
        <taxon>Basidiomycota</taxon>
        <taxon>Agaricomycotina</taxon>
        <taxon>Agaricomycetes</taxon>
        <taxon>Agaricomycetidae</taxon>
        <taxon>Agaricales</taxon>
        <taxon>Marasmiineae</taxon>
        <taxon>Mycenaceae</taxon>
        <taxon>Mycena</taxon>
    </lineage>
</organism>
<sequence>MAFLETLCFLYPGYPSPYHKVYLQLAPQTNVCSIHLFMAYHDRSSSTGTPRPHPINRNPTIIGSVIGVMAALIILGAAFIFLRRRRSAARRPSILVQQGSGATLGPPASNLKATSSRVRHDPPPADEETSPAMMQDGEHHDVLFYEVATTGEPRDIARAACMATPNLTAGSFLNAIRVRGRAVTISIRFCSRSPSSMRFRTVLPPTLTGSTLAGIAVIRGRRLHCTVYWVDILCYSHT</sequence>
<keyword evidence="2" id="KW-1133">Transmembrane helix</keyword>
<accession>A0A8H7CJV3</accession>
<dbReference type="Proteomes" id="UP000620124">
    <property type="component" value="Unassembled WGS sequence"/>
</dbReference>
<evidence type="ECO:0000313" key="4">
    <source>
        <dbReference type="Proteomes" id="UP000620124"/>
    </source>
</evidence>
<keyword evidence="2" id="KW-0812">Transmembrane</keyword>
<feature type="region of interest" description="Disordered" evidence="1">
    <location>
        <begin position="99"/>
        <end position="133"/>
    </location>
</feature>
<gene>
    <name evidence="3" type="ORF">MVEN_01956900</name>
</gene>
<name>A0A8H7CJV3_9AGAR</name>
<keyword evidence="2" id="KW-0472">Membrane</keyword>